<gene>
    <name evidence="7" type="ORF">QGN29_08810</name>
</gene>
<protein>
    <submittedName>
        <fullName evidence="7">ABC transporter ATP-binding protein</fullName>
    </submittedName>
</protein>
<evidence type="ECO:0000313" key="7">
    <source>
        <dbReference type="EMBL" id="WND01658.1"/>
    </source>
</evidence>
<dbReference type="GO" id="GO:0022857">
    <property type="term" value="F:transmembrane transporter activity"/>
    <property type="evidence" value="ECO:0007669"/>
    <property type="project" value="TreeGrafter"/>
</dbReference>
<dbReference type="FunFam" id="3.40.50.300:FF:000032">
    <property type="entry name" value="Export ABC transporter ATP-binding protein"/>
    <property type="match status" value="1"/>
</dbReference>
<dbReference type="PANTHER" id="PTHR24220:SF648">
    <property type="entry name" value="ABC TRANSPORTER ATP-BINDING PROTEIN YTRE"/>
    <property type="match status" value="1"/>
</dbReference>
<dbReference type="GO" id="GO:0005524">
    <property type="term" value="F:ATP binding"/>
    <property type="evidence" value="ECO:0007669"/>
    <property type="project" value="UniProtKB-KW"/>
</dbReference>
<accession>A0AA52H9I4</accession>
<dbReference type="InterPro" id="IPR003439">
    <property type="entry name" value="ABC_transporter-like_ATP-bd"/>
</dbReference>
<keyword evidence="2" id="KW-0472">Membrane</keyword>
<keyword evidence="2" id="KW-1003">Cell membrane</keyword>
<dbReference type="Proteomes" id="UP001268683">
    <property type="component" value="Chromosome"/>
</dbReference>
<evidence type="ECO:0000256" key="3">
    <source>
        <dbReference type="ARBA" id="ARBA00022741"/>
    </source>
</evidence>
<dbReference type="CDD" id="cd03255">
    <property type="entry name" value="ABC_MJ0796_LolCDE_FtsE"/>
    <property type="match status" value="1"/>
</dbReference>
<dbReference type="PROSITE" id="PS00211">
    <property type="entry name" value="ABC_TRANSPORTER_1"/>
    <property type="match status" value="1"/>
</dbReference>
<keyword evidence="3" id="KW-0547">Nucleotide-binding</keyword>
<dbReference type="InterPro" id="IPR015854">
    <property type="entry name" value="ABC_transpr_LolD-like"/>
</dbReference>
<comment type="similarity">
    <text evidence="5">Belongs to the ABC transporter superfamily. Macrolide exporter (TC 3.A.1.122) family.</text>
</comment>
<dbReference type="PANTHER" id="PTHR24220">
    <property type="entry name" value="IMPORT ATP-BINDING PROTEIN"/>
    <property type="match status" value="1"/>
</dbReference>
<name>A0AA52H9I4_9PROT</name>
<dbReference type="KEGG" id="tmk:QGN29_08810"/>
<keyword evidence="4 7" id="KW-0067">ATP-binding</keyword>
<keyword evidence="2" id="KW-0997">Cell inner membrane</keyword>
<dbReference type="EMBL" id="CP123872">
    <property type="protein sequence ID" value="WND01658.1"/>
    <property type="molecule type" value="Genomic_DNA"/>
</dbReference>
<dbReference type="GO" id="GO:0016887">
    <property type="term" value="F:ATP hydrolysis activity"/>
    <property type="evidence" value="ECO:0007669"/>
    <property type="project" value="InterPro"/>
</dbReference>
<keyword evidence="8" id="KW-1185">Reference proteome</keyword>
<sequence length="229" mass="25308">MSMLKLHNLSKIYRTDEVETVALDKVQVEIEQGEFVAIMGPSGCGKSTLLNIIGMLDTPSDGNYFFMDEDISDYSEGQLSEIRKHNIGFIFQSFNLIDELSVEENIELALLYHNIPSSERKARVAKVMDKVGIAHRAKHMPSQLSGGQQQRVAVARAVVGDQALILADEPTGNLDSAHGQEVMEMLQALNDEGTTIIMVTHSPAHADYARRTINLFDGHVVTENLRAAQ</sequence>
<feature type="domain" description="ABC transporter" evidence="6">
    <location>
        <begin position="4"/>
        <end position="228"/>
    </location>
</feature>
<dbReference type="SMART" id="SM00382">
    <property type="entry name" value="AAA"/>
    <property type="match status" value="1"/>
</dbReference>
<dbReference type="InterPro" id="IPR017871">
    <property type="entry name" value="ABC_transporter-like_CS"/>
</dbReference>
<dbReference type="Gene3D" id="3.40.50.300">
    <property type="entry name" value="P-loop containing nucleotide triphosphate hydrolases"/>
    <property type="match status" value="1"/>
</dbReference>
<proteinExistence type="inferred from homology"/>
<evidence type="ECO:0000259" key="6">
    <source>
        <dbReference type="PROSITE" id="PS50893"/>
    </source>
</evidence>
<evidence type="ECO:0000256" key="5">
    <source>
        <dbReference type="ARBA" id="ARBA00038388"/>
    </source>
</evidence>
<dbReference type="AlphaFoldDB" id="A0AA52H9I4"/>
<organism evidence="7 8">
    <name type="scientific">Temperatibacter marinus</name>
    <dbReference type="NCBI Taxonomy" id="1456591"/>
    <lineage>
        <taxon>Bacteria</taxon>
        <taxon>Pseudomonadati</taxon>
        <taxon>Pseudomonadota</taxon>
        <taxon>Alphaproteobacteria</taxon>
        <taxon>Kordiimonadales</taxon>
        <taxon>Temperatibacteraceae</taxon>
        <taxon>Temperatibacter</taxon>
    </lineage>
</organism>
<dbReference type="PROSITE" id="PS50893">
    <property type="entry name" value="ABC_TRANSPORTER_2"/>
    <property type="match status" value="1"/>
</dbReference>
<evidence type="ECO:0000256" key="4">
    <source>
        <dbReference type="ARBA" id="ARBA00022840"/>
    </source>
</evidence>
<evidence type="ECO:0000256" key="2">
    <source>
        <dbReference type="ARBA" id="ARBA00022519"/>
    </source>
</evidence>
<keyword evidence="1" id="KW-0813">Transport</keyword>
<evidence type="ECO:0000256" key="1">
    <source>
        <dbReference type="ARBA" id="ARBA00022448"/>
    </source>
</evidence>
<dbReference type="GO" id="GO:0005886">
    <property type="term" value="C:plasma membrane"/>
    <property type="evidence" value="ECO:0007669"/>
    <property type="project" value="TreeGrafter"/>
</dbReference>
<reference evidence="7" key="1">
    <citation type="submission" date="2023-04" db="EMBL/GenBank/DDBJ databases">
        <title>Complete genome sequence of Temperatibacter marinus.</title>
        <authorList>
            <person name="Rong J.-C."/>
            <person name="Yi M.-L."/>
            <person name="Zhao Q."/>
        </authorList>
    </citation>
    <scope>NUCLEOTIDE SEQUENCE</scope>
    <source>
        <strain evidence="7">NBRC 110045</strain>
    </source>
</reference>
<dbReference type="InterPro" id="IPR027417">
    <property type="entry name" value="P-loop_NTPase"/>
</dbReference>
<dbReference type="Pfam" id="PF00005">
    <property type="entry name" value="ABC_tran"/>
    <property type="match status" value="1"/>
</dbReference>
<dbReference type="SUPFAM" id="SSF52540">
    <property type="entry name" value="P-loop containing nucleoside triphosphate hydrolases"/>
    <property type="match status" value="1"/>
</dbReference>
<dbReference type="GO" id="GO:0098796">
    <property type="term" value="C:membrane protein complex"/>
    <property type="evidence" value="ECO:0007669"/>
    <property type="project" value="UniProtKB-ARBA"/>
</dbReference>
<evidence type="ECO:0000313" key="8">
    <source>
        <dbReference type="Proteomes" id="UP001268683"/>
    </source>
</evidence>
<dbReference type="InterPro" id="IPR003593">
    <property type="entry name" value="AAA+_ATPase"/>
</dbReference>
<dbReference type="InterPro" id="IPR017911">
    <property type="entry name" value="MacB-like_ATP-bd"/>
</dbReference>